<sequence>MKGRITCNQINVVVNNLNKAIVAKYKIGTQYRYIKEENKDTESCYFIVEDDNKLFTCMNMDKRYCISTPPKKTILFLLTGRLFYLLHTLFVSLRMAGGLELYDP</sequence>
<keyword evidence="3" id="KW-1133">Transmembrane helix</keyword>
<evidence type="ECO:0000256" key="1">
    <source>
        <dbReference type="ARBA" id="ARBA00047182"/>
    </source>
</evidence>
<feature type="transmembrane region" description="Helical" evidence="3">
    <location>
        <begin position="73"/>
        <end position="96"/>
    </location>
</feature>
<dbReference type="GO" id="GO:0008017">
    <property type="term" value="F:microtubule binding"/>
    <property type="evidence" value="ECO:0007669"/>
    <property type="project" value="InterPro"/>
</dbReference>
<keyword evidence="3" id="KW-0472">Membrane</keyword>
<keyword evidence="3" id="KW-0812">Transmembrane</keyword>
<dbReference type="InterPro" id="IPR009829">
    <property type="entry name" value="SKA1"/>
</dbReference>
<dbReference type="InterPro" id="IPR042031">
    <property type="entry name" value="SKA1_MBD_sf"/>
</dbReference>
<protein>
    <recommendedName>
        <fullName evidence="1">SKA complex subunit 1</fullName>
    </recommendedName>
    <alternativeName>
        <fullName evidence="2">Spindle and kinetochore-associated protein 1</fullName>
    </alternativeName>
</protein>
<dbReference type="Pfam" id="PF07160">
    <property type="entry name" value="SKA1"/>
    <property type="match status" value="1"/>
</dbReference>
<dbReference type="Ensembl" id="ENSACOT00000001107.1">
    <property type="protein sequence ID" value="ENSACOP00000001065.1"/>
    <property type="gene ID" value="ENSACOG00000000780.1"/>
</dbReference>
<dbReference type="GO" id="GO:0051301">
    <property type="term" value="P:cell division"/>
    <property type="evidence" value="ECO:0007669"/>
    <property type="project" value="InterPro"/>
</dbReference>
<dbReference type="Proteomes" id="UP000694522">
    <property type="component" value="Unplaced"/>
</dbReference>
<accession>A0A8B9F1I4</accession>
<dbReference type="GO" id="GO:0007059">
    <property type="term" value="P:chromosome segregation"/>
    <property type="evidence" value="ECO:0007669"/>
    <property type="project" value="InterPro"/>
</dbReference>
<evidence type="ECO:0000313" key="5">
    <source>
        <dbReference type="Proteomes" id="UP000694522"/>
    </source>
</evidence>
<reference evidence="4" key="1">
    <citation type="submission" date="2025-08" db="UniProtKB">
        <authorList>
            <consortium name="Ensembl"/>
        </authorList>
    </citation>
    <scope>IDENTIFICATION</scope>
</reference>
<proteinExistence type="predicted"/>
<keyword evidence="5" id="KW-1185">Reference proteome</keyword>
<name>A0A8B9F1I4_9PSIT</name>
<evidence type="ECO:0000256" key="3">
    <source>
        <dbReference type="SAM" id="Phobius"/>
    </source>
</evidence>
<reference evidence="4" key="2">
    <citation type="submission" date="2025-09" db="UniProtKB">
        <authorList>
            <consortium name="Ensembl"/>
        </authorList>
    </citation>
    <scope>IDENTIFICATION</scope>
</reference>
<organism evidence="4 5">
    <name type="scientific">Amazona collaria</name>
    <name type="common">yellow-billed parrot</name>
    <dbReference type="NCBI Taxonomy" id="241587"/>
    <lineage>
        <taxon>Eukaryota</taxon>
        <taxon>Metazoa</taxon>
        <taxon>Chordata</taxon>
        <taxon>Craniata</taxon>
        <taxon>Vertebrata</taxon>
        <taxon>Euteleostomi</taxon>
        <taxon>Archelosauria</taxon>
        <taxon>Archosauria</taxon>
        <taxon>Dinosauria</taxon>
        <taxon>Saurischia</taxon>
        <taxon>Theropoda</taxon>
        <taxon>Coelurosauria</taxon>
        <taxon>Aves</taxon>
        <taxon>Neognathae</taxon>
        <taxon>Neoaves</taxon>
        <taxon>Telluraves</taxon>
        <taxon>Australaves</taxon>
        <taxon>Psittaciformes</taxon>
        <taxon>Psittacidae</taxon>
        <taxon>Amazona</taxon>
    </lineage>
</organism>
<evidence type="ECO:0000256" key="2">
    <source>
        <dbReference type="ARBA" id="ARBA00047202"/>
    </source>
</evidence>
<evidence type="ECO:0000313" key="4">
    <source>
        <dbReference type="Ensembl" id="ENSACOP00000001065.1"/>
    </source>
</evidence>
<dbReference type="AlphaFoldDB" id="A0A8B9F1I4"/>
<dbReference type="Gene3D" id="1.10.10.1890">
    <property type="entry name" value="Ska1 microtubule binding domain-like"/>
    <property type="match status" value="1"/>
</dbReference>